<dbReference type="PANTHER" id="PTHR13932:SF5">
    <property type="entry name" value="RADICAL S-ADENOSYL METHIONINE DOMAIN-CONTAINING PROTEIN 1, MITOCHONDRIAL"/>
    <property type="match status" value="1"/>
</dbReference>
<evidence type="ECO:0000313" key="12">
    <source>
        <dbReference type="Proteomes" id="UP001277761"/>
    </source>
</evidence>
<evidence type="ECO:0000256" key="6">
    <source>
        <dbReference type="ARBA" id="ARBA00023004"/>
    </source>
</evidence>
<comment type="subcellular location">
    <subcellularLocation>
        <location evidence="9">Cytoplasm</location>
    </subcellularLocation>
</comment>
<comment type="similarity">
    <text evidence="1">Belongs to the anaerobic coproporphyrinogen-III oxidase family. HemW subfamily.</text>
</comment>
<evidence type="ECO:0000256" key="9">
    <source>
        <dbReference type="RuleBase" id="RU364116"/>
    </source>
</evidence>
<dbReference type="InterPro" id="IPR007197">
    <property type="entry name" value="rSAM"/>
</dbReference>
<dbReference type="PANTHER" id="PTHR13932">
    <property type="entry name" value="COPROPORPHYRINIGEN III OXIDASE"/>
    <property type="match status" value="1"/>
</dbReference>
<evidence type="ECO:0000256" key="5">
    <source>
        <dbReference type="ARBA" id="ARBA00022723"/>
    </source>
</evidence>
<dbReference type="RefSeq" id="WP_319955740.1">
    <property type="nucleotide sequence ID" value="NZ_JAXAVX010000016.1"/>
</dbReference>
<dbReference type="InterPro" id="IPR006638">
    <property type="entry name" value="Elp3/MiaA/NifB-like_rSAM"/>
</dbReference>
<evidence type="ECO:0000256" key="7">
    <source>
        <dbReference type="ARBA" id="ARBA00023014"/>
    </source>
</evidence>
<accession>A0ABU4VP11</accession>
<dbReference type="InterPro" id="IPR058240">
    <property type="entry name" value="rSAM_sf"/>
</dbReference>
<sequence>MAVAAPPAPADGALPAAAVDELPQHALGVYVHVPWCASRCGYCDFNTYVPPEGALPGLGRRFARAADAELALAARVLRPSTGTRPAVGTVFLGGGTPSLLEPEALGDVLRAIDARLGLAPGAEVTCECNPESVDPARLAALRAAGVTRVSFGMQSARGHVLAALDRRHTAGRAVAAATEARATGFDAVGLDLIFGADGETDEDWRASLDAAIAAGPDSVSAYALTIEPGTRYGALVRRGERRVADDGTLGRRYAIADERLAAAGYAPYELSNWARTPAGICRHNVGYWRGASWWGVGPGAHSHVGGVRWWNVLRPEAWMARLEEGRSPAAGREVLDAEQRHLERLMTGVRLPDGLPATALGEAGHREAAALVEDGLLDAGAWRAGRAVLTPAGRPLADGVLRRIAT</sequence>
<evidence type="ECO:0000313" key="11">
    <source>
        <dbReference type="EMBL" id="MDX8153591.1"/>
    </source>
</evidence>
<dbReference type="PROSITE" id="PS51918">
    <property type="entry name" value="RADICAL_SAM"/>
    <property type="match status" value="1"/>
</dbReference>
<evidence type="ECO:0000256" key="2">
    <source>
        <dbReference type="ARBA" id="ARBA00017228"/>
    </source>
</evidence>
<comment type="function">
    <text evidence="9">Probably acts as a heme chaperone, transferring heme to an unknown acceptor. Binds one molecule of heme per monomer, possibly covalently. Binds 1 [4Fe-4S] cluster. The cluster is coordinated with 3 cysteines and an exchangeable S-adenosyl-L-methionine.</text>
</comment>
<keyword evidence="9" id="KW-0004">4Fe-4S</keyword>
<proteinExistence type="inferred from homology"/>
<keyword evidence="9" id="KW-0963">Cytoplasm</keyword>
<name>A0ABU4VP11_9ACTN</name>
<evidence type="ECO:0000256" key="8">
    <source>
        <dbReference type="ARBA" id="ARBA00023186"/>
    </source>
</evidence>
<evidence type="ECO:0000256" key="4">
    <source>
        <dbReference type="ARBA" id="ARBA00022691"/>
    </source>
</evidence>
<dbReference type="SMART" id="SM00729">
    <property type="entry name" value="Elp3"/>
    <property type="match status" value="1"/>
</dbReference>
<dbReference type="InterPro" id="IPR013785">
    <property type="entry name" value="Aldolase_TIM"/>
</dbReference>
<dbReference type="Pfam" id="PF04055">
    <property type="entry name" value="Radical_SAM"/>
    <property type="match status" value="1"/>
</dbReference>
<dbReference type="NCBIfam" id="TIGR00539">
    <property type="entry name" value="hemN_rel"/>
    <property type="match status" value="1"/>
</dbReference>
<dbReference type="InterPro" id="IPR034505">
    <property type="entry name" value="Coproporphyrinogen-III_oxidase"/>
</dbReference>
<dbReference type="EMBL" id="JAXAVX010000016">
    <property type="protein sequence ID" value="MDX8153591.1"/>
    <property type="molecule type" value="Genomic_DNA"/>
</dbReference>
<feature type="domain" description="Radical SAM core" evidence="10">
    <location>
        <begin position="21"/>
        <end position="266"/>
    </location>
</feature>
<evidence type="ECO:0000256" key="3">
    <source>
        <dbReference type="ARBA" id="ARBA00022617"/>
    </source>
</evidence>
<keyword evidence="6 9" id="KW-0408">Iron</keyword>
<dbReference type="InterPro" id="IPR004559">
    <property type="entry name" value="HemW-like"/>
</dbReference>
<dbReference type="SFLD" id="SFLDS00029">
    <property type="entry name" value="Radical_SAM"/>
    <property type="match status" value="1"/>
</dbReference>
<evidence type="ECO:0000259" key="10">
    <source>
        <dbReference type="PROSITE" id="PS51918"/>
    </source>
</evidence>
<dbReference type="SFLD" id="SFLDG01065">
    <property type="entry name" value="anaerobic_coproporphyrinogen-I"/>
    <property type="match status" value="1"/>
</dbReference>
<organism evidence="11 12">
    <name type="scientific">Patulibacter brassicae</name>
    <dbReference type="NCBI Taxonomy" id="1705717"/>
    <lineage>
        <taxon>Bacteria</taxon>
        <taxon>Bacillati</taxon>
        <taxon>Actinomycetota</taxon>
        <taxon>Thermoleophilia</taxon>
        <taxon>Solirubrobacterales</taxon>
        <taxon>Patulibacteraceae</taxon>
        <taxon>Patulibacter</taxon>
    </lineage>
</organism>
<keyword evidence="4 9" id="KW-0949">S-adenosyl-L-methionine</keyword>
<keyword evidence="5 9" id="KW-0479">Metal-binding</keyword>
<evidence type="ECO:0000256" key="1">
    <source>
        <dbReference type="ARBA" id="ARBA00006100"/>
    </source>
</evidence>
<keyword evidence="3 9" id="KW-0349">Heme</keyword>
<reference evidence="11 12" key="1">
    <citation type="submission" date="2023-11" db="EMBL/GenBank/DDBJ databases">
        <authorList>
            <person name="Xu M."/>
            <person name="Jiang T."/>
        </authorList>
    </citation>
    <scope>NUCLEOTIDE SEQUENCE [LARGE SCALE GENOMIC DNA]</scope>
    <source>
        <strain evidence="11 12">SD</strain>
    </source>
</reference>
<protein>
    <recommendedName>
        <fullName evidence="2 9">Heme chaperone HemW</fullName>
    </recommendedName>
</protein>
<dbReference type="Proteomes" id="UP001277761">
    <property type="component" value="Unassembled WGS sequence"/>
</dbReference>
<gene>
    <name evidence="11" type="primary">hemW</name>
    <name evidence="11" type="ORF">SK069_18480</name>
</gene>
<keyword evidence="8 9" id="KW-0143">Chaperone</keyword>
<keyword evidence="12" id="KW-1185">Reference proteome</keyword>
<dbReference type="SFLD" id="SFLDF00562">
    <property type="entry name" value="HemN-like__clustered_with_heat"/>
    <property type="match status" value="1"/>
</dbReference>
<comment type="caution">
    <text evidence="11">The sequence shown here is derived from an EMBL/GenBank/DDBJ whole genome shotgun (WGS) entry which is preliminary data.</text>
</comment>
<keyword evidence="7 9" id="KW-0411">Iron-sulfur</keyword>
<dbReference type="Gene3D" id="3.20.20.70">
    <property type="entry name" value="Aldolase class I"/>
    <property type="match status" value="1"/>
</dbReference>
<dbReference type="SUPFAM" id="SSF102114">
    <property type="entry name" value="Radical SAM enzymes"/>
    <property type="match status" value="1"/>
</dbReference>